<gene>
    <name evidence="7" type="ORF">IC621_08090</name>
</gene>
<feature type="transmembrane region" description="Helical" evidence="6">
    <location>
        <begin position="62"/>
        <end position="83"/>
    </location>
</feature>
<evidence type="ECO:0000256" key="5">
    <source>
        <dbReference type="ARBA" id="ARBA00023136"/>
    </source>
</evidence>
<keyword evidence="4 6" id="KW-1133">Transmembrane helix</keyword>
<dbReference type="Pfam" id="PF03788">
    <property type="entry name" value="LrgA"/>
    <property type="match status" value="1"/>
</dbReference>
<dbReference type="PANTHER" id="PTHR33931:SF2">
    <property type="entry name" value="HOLIN-LIKE PROTEIN CIDA"/>
    <property type="match status" value="1"/>
</dbReference>
<dbReference type="GO" id="GO:0005886">
    <property type="term" value="C:plasma membrane"/>
    <property type="evidence" value="ECO:0007669"/>
    <property type="project" value="UniProtKB-SubCell"/>
</dbReference>
<protein>
    <submittedName>
        <fullName evidence="7">CidA/LrgA family protein</fullName>
    </submittedName>
</protein>
<evidence type="ECO:0000313" key="7">
    <source>
        <dbReference type="EMBL" id="MBD1380187.1"/>
    </source>
</evidence>
<evidence type="ECO:0000256" key="2">
    <source>
        <dbReference type="ARBA" id="ARBA00022475"/>
    </source>
</evidence>
<dbReference type="EMBL" id="JACXAI010000007">
    <property type="protein sequence ID" value="MBD1380187.1"/>
    <property type="molecule type" value="Genomic_DNA"/>
</dbReference>
<organism evidence="7 8">
    <name type="scientific">Metabacillus arenae</name>
    <dbReference type="NCBI Taxonomy" id="2771434"/>
    <lineage>
        <taxon>Bacteria</taxon>
        <taxon>Bacillati</taxon>
        <taxon>Bacillota</taxon>
        <taxon>Bacilli</taxon>
        <taxon>Bacillales</taxon>
        <taxon>Bacillaceae</taxon>
        <taxon>Metabacillus</taxon>
    </lineage>
</organism>
<proteinExistence type="predicted"/>
<dbReference type="Proteomes" id="UP000626844">
    <property type="component" value="Unassembled WGS sequence"/>
</dbReference>
<name>A0A926NLF2_9BACI</name>
<dbReference type="InterPro" id="IPR005538">
    <property type="entry name" value="LrgA/CidA"/>
</dbReference>
<feature type="transmembrane region" description="Helical" evidence="6">
    <location>
        <begin position="7"/>
        <end position="27"/>
    </location>
</feature>
<keyword evidence="5 6" id="KW-0472">Membrane</keyword>
<accession>A0A926NLF2</accession>
<comment type="subcellular location">
    <subcellularLocation>
        <location evidence="1">Cell membrane</location>
        <topology evidence="1">Multi-pass membrane protein</topology>
    </subcellularLocation>
</comment>
<dbReference type="AlphaFoldDB" id="A0A926NLF2"/>
<keyword evidence="8" id="KW-1185">Reference proteome</keyword>
<evidence type="ECO:0000256" key="1">
    <source>
        <dbReference type="ARBA" id="ARBA00004651"/>
    </source>
</evidence>
<comment type="caution">
    <text evidence="7">The sequence shown here is derived from an EMBL/GenBank/DDBJ whole genome shotgun (WGS) entry which is preliminary data.</text>
</comment>
<evidence type="ECO:0000256" key="6">
    <source>
        <dbReference type="SAM" id="Phobius"/>
    </source>
</evidence>
<dbReference type="PANTHER" id="PTHR33931">
    <property type="entry name" value="HOLIN-LIKE PROTEIN CIDA-RELATED"/>
    <property type="match status" value="1"/>
</dbReference>
<dbReference type="RefSeq" id="WP_191157560.1">
    <property type="nucleotide sequence ID" value="NZ_JACXAI010000007.1"/>
</dbReference>
<evidence type="ECO:0000256" key="3">
    <source>
        <dbReference type="ARBA" id="ARBA00022692"/>
    </source>
</evidence>
<dbReference type="NCBIfam" id="NF002460">
    <property type="entry name" value="PRK01658.1"/>
    <property type="match status" value="1"/>
</dbReference>
<keyword evidence="3 6" id="KW-0812">Transmembrane</keyword>
<reference evidence="7" key="1">
    <citation type="submission" date="2020-09" db="EMBL/GenBank/DDBJ databases">
        <title>A novel bacterium of genus Bacillus, isolated from South China Sea.</title>
        <authorList>
            <person name="Huang H."/>
            <person name="Mo K."/>
            <person name="Hu Y."/>
        </authorList>
    </citation>
    <scope>NUCLEOTIDE SEQUENCE</scope>
    <source>
        <strain evidence="7">IB182487</strain>
    </source>
</reference>
<keyword evidence="2" id="KW-1003">Cell membrane</keyword>
<sequence>MKKIWMIGQLGLLFGFYWLGVTIQNILMLPIPGSILGMILLFCLLHVKWFRKEWIEGGSKFLVKHLALLFIPATVGLMDYLSLFKGNGIITIFIVLFSTGLVMVSTALISNWLTGKSDKKQIDCEREKEGA</sequence>
<feature type="transmembrane region" description="Helical" evidence="6">
    <location>
        <begin position="33"/>
        <end position="50"/>
    </location>
</feature>
<evidence type="ECO:0000313" key="8">
    <source>
        <dbReference type="Proteomes" id="UP000626844"/>
    </source>
</evidence>
<evidence type="ECO:0000256" key="4">
    <source>
        <dbReference type="ARBA" id="ARBA00022989"/>
    </source>
</evidence>
<feature type="transmembrane region" description="Helical" evidence="6">
    <location>
        <begin position="89"/>
        <end position="113"/>
    </location>
</feature>